<evidence type="ECO:0000256" key="1">
    <source>
        <dbReference type="ARBA" id="ARBA00004323"/>
    </source>
</evidence>
<feature type="region of interest" description="Disordered" evidence="15">
    <location>
        <begin position="127"/>
        <end position="195"/>
    </location>
</feature>
<keyword evidence="8 16" id="KW-1133">Transmembrane helix</keyword>
<keyword evidence="10 16" id="KW-0472">Membrane</keyword>
<evidence type="ECO:0000256" key="8">
    <source>
        <dbReference type="ARBA" id="ARBA00022989"/>
    </source>
</evidence>
<name>A0A182KC39_9DIPT</name>
<evidence type="ECO:0000256" key="11">
    <source>
        <dbReference type="ARBA" id="ARBA00023180"/>
    </source>
</evidence>
<keyword evidence="4" id="KW-0328">Glycosyltransferase</keyword>
<dbReference type="FunFam" id="3.90.550.50:FF:000001">
    <property type="entry name" value="Hexosyltransferase"/>
    <property type="match status" value="1"/>
</dbReference>
<reference evidence="18" key="2">
    <citation type="submission" date="2020-05" db="UniProtKB">
        <authorList>
            <consortium name="EnsemblMetazoa"/>
        </authorList>
    </citation>
    <scope>IDENTIFICATION</scope>
    <source>
        <strain evidence="18">ACHKN1017</strain>
    </source>
</reference>
<dbReference type="STRING" id="43041.A0A182KC39"/>
<dbReference type="InterPro" id="IPR001320">
    <property type="entry name" value="Iontro_rcpt_C"/>
</dbReference>
<dbReference type="EnsemblMetazoa" id="ACHR008326-RA">
    <property type="protein sequence ID" value="ACHR008326-PA"/>
    <property type="gene ID" value="ACHR008326"/>
</dbReference>
<feature type="transmembrane region" description="Helical" evidence="16">
    <location>
        <begin position="1340"/>
        <end position="1361"/>
    </location>
</feature>
<feature type="transmembrane region" description="Helical" evidence="16">
    <location>
        <begin position="1142"/>
        <end position="1162"/>
    </location>
</feature>
<keyword evidence="6 16" id="KW-0812">Transmembrane</keyword>
<feature type="compositionally biased region" description="Basic and acidic residues" evidence="15">
    <location>
        <begin position="128"/>
        <end position="154"/>
    </location>
</feature>
<evidence type="ECO:0000256" key="15">
    <source>
        <dbReference type="SAM" id="MobiDB-lite"/>
    </source>
</evidence>
<dbReference type="SUPFAM" id="SSF53850">
    <property type="entry name" value="Periplasmic binding protein-like II"/>
    <property type="match status" value="1"/>
</dbReference>
<dbReference type="PRINTS" id="PR00177">
    <property type="entry name" value="NMDARECEPTOR"/>
</dbReference>
<evidence type="ECO:0000256" key="3">
    <source>
        <dbReference type="ARBA" id="ARBA00008685"/>
    </source>
</evidence>
<evidence type="ECO:0000313" key="19">
    <source>
        <dbReference type="Proteomes" id="UP000075881"/>
    </source>
</evidence>
<evidence type="ECO:0000259" key="17">
    <source>
        <dbReference type="Pfam" id="PF00060"/>
    </source>
</evidence>
<feature type="transmembrane region" description="Helical" evidence="16">
    <location>
        <begin position="1112"/>
        <end position="1130"/>
    </location>
</feature>
<evidence type="ECO:0000256" key="5">
    <source>
        <dbReference type="ARBA" id="ARBA00022679"/>
    </source>
</evidence>
<evidence type="ECO:0000256" key="6">
    <source>
        <dbReference type="ARBA" id="ARBA00022692"/>
    </source>
</evidence>
<keyword evidence="14" id="KW-1015">Disulfide bond</keyword>
<dbReference type="Gene3D" id="3.40.190.10">
    <property type="entry name" value="Periplasmic binding protein-like II"/>
    <property type="match status" value="1"/>
</dbReference>
<dbReference type="GO" id="GO:0038023">
    <property type="term" value="F:signaling receptor activity"/>
    <property type="evidence" value="ECO:0007669"/>
    <property type="project" value="InterPro"/>
</dbReference>
<reference evidence="19" key="1">
    <citation type="submission" date="2013-03" db="EMBL/GenBank/DDBJ databases">
        <title>The Genome Sequence of Anopheles christyi ACHKN1017.</title>
        <authorList>
            <consortium name="The Broad Institute Genomics Platform"/>
            <person name="Neafsey D.E."/>
            <person name="Besansky N."/>
            <person name="Walker B."/>
            <person name="Young S.K."/>
            <person name="Zeng Q."/>
            <person name="Gargeya S."/>
            <person name="Fitzgerald M."/>
            <person name="Haas B."/>
            <person name="Abouelleil A."/>
            <person name="Allen A.W."/>
            <person name="Alvarado L."/>
            <person name="Arachchi H.M."/>
            <person name="Berlin A.M."/>
            <person name="Chapman S.B."/>
            <person name="Gainer-Dewar J."/>
            <person name="Goldberg J."/>
            <person name="Griggs A."/>
            <person name="Gujja S."/>
            <person name="Hansen M."/>
            <person name="Howarth C."/>
            <person name="Imamovic A."/>
            <person name="Ireland A."/>
            <person name="Larimer J."/>
            <person name="McCowan C."/>
            <person name="Murphy C."/>
            <person name="Pearson M."/>
            <person name="Poon T.W."/>
            <person name="Priest M."/>
            <person name="Roberts A."/>
            <person name="Saif S."/>
            <person name="Shea T."/>
            <person name="Sisk P."/>
            <person name="Sykes S."/>
            <person name="Wortman J."/>
            <person name="Nusbaum C."/>
            <person name="Birren B."/>
        </authorList>
    </citation>
    <scope>NUCLEOTIDE SEQUENCE [LARGE SCALE GENOMIC DNA]</scope>
    <source>
        <strain evidence="19">ACHKN1017</strain>
    </source>
</reference>
<dbReference type="Gene3D" id="3.90.550.50">
    <property type="match status" value="1"/>
</dbReference>
<feature type="binding site" evidence="12">
    <location>
        <position position="1026"/>
    </location>
    <ligand>
        <name>L-glutamate</name>
        <dbReference type="ChEBI" id="CHEBI:29985"/>
    </ligand>
</feature>
<feature type="site" description="Crucial to convey clamshell closure to channel opening" evidence="13">
    <location>
        <position position="1169"/>
    </location>
</feature>
<dbReference type="PANTHER" id="PTHR11214">
    <property type="entry name" value="BETA-1,3-N-ACETYLGLUCOSAMINYLTRANSFERASE"/>
    <property type="match status" value="1"/>
</dbReference>
<dbReference type="PANTHER" id="PTHR11214:SF379">
    <property type="entry name" value="HEXOSYLTRANSFERASE-RELATED"/>
    <property type="match status" value="1"/>
</dbReference>
<dbReference type="InterPro" id="IPR001508">
    <property type="entry name" value="Iono_Glu_rcpt_met"/>
</dbReference>
<keyword evidence="9" id="KW-0333">Golgi apparatus</keyword>
<keyword evidence="19" id="KW-1185">Reference proteome</keyword>
<comment type="subcellular location">
    <subcellularLocation>
        <location evidence="1">Golgi apparatus membrane</location>
        <topology evidence="1">Single-pass type II membrane protein</topology>
    </subcellularLocation>
</comment>
<evidence type="ECO:0000256" key="13">
    <source>
        <dbReference type="PIRSR" id="PIRSR601508-2"/>
    </source>
</evidence>
<evidence type="ECO:0000256" key="7">
    <source>
        <dbReference type="ARBA" id="ARBA00022968"/>
    </source>
</evidence>
<dbReference type="FunFam" id="1.10.287.70:FF:000143">
    <property type="entry name" value="Probable glutamate receptor"/>
    <property type="match status" value="1"/>
</dbReference>
<keyword evidence="5" id="KW-0808">Transferase</keyword>
<protein>
    <recommendedName>
        <fullName evidence="17">Ionotropic glutamate receptor C-terminal domain-containing protein</fullName>
    </recommendedName>
</protein>
<dbReference type="GO" id="GO:0000139">
    <property type="term" value="C:Golgi membrane"/>
    <property type="evidence" value="ECO:0007669"/>
    <property type="project" value="UniProtKB-SubCell"/>
</dbReference>
<comment type="similarity">
    <text evidence="2">Belongs to the glycosyltransferase 31 family.</text>
</comment>
<comment type="similarity">
    <text evidence="3">Belongs to the glutamate-gated ion channel (TC 1.A.10.1) family.</text>
</comment>
<evidence type="ECO:0000256" key="10">
    <source>
        <dbReference type="ARBA" id="ARBA00023136"/>
    </source>
</evidence>
<dbReference type="GO" id="GO:0015276">
    <property type="term" value="F:ligand-gated monoatomic ion channel activity"/>
    <property type="evidence" value="ECO:0007669"/>
    <property type="project" value="InterPro"/>
</dbReference>
<feature type="domain" description="Ionotropic glutamate receptor C-terminal" evidence="17">
    <location>
        <begin position="1069"/>
        <end position="1347"/>
    </location>
</feature>
<feature type="transmembrane region" description="Helical" evidence="16">
    <location>
        <begin position="6"/>
        <end position="27"/>
    </location>
</feature>
<evidence type="ECO:0000256" key="16">
    <source>
        <dbReference type="SAM" id="Phobius"/>
    </source>
</evidence>
<evidence type="ECO:0000256" key="9">
    <source>
        <dbReference type="ARBA" id="ARBA00023034"/>
    </source>
</evidence>
<proteinExistence type="inferred from homology"/>
<feature type="disulfide bond" evidence="14">
    <location>
        <begin position="1262"/>
        <end position="1317"/>
    </location>
</feature>
<feature type="compositionally biased region" description="Low complexity" evidence="15">
    <location>
        <begin position="159"/>
        <end position="183"/>
    </location>
</feature>
<sequence length="1378" mass="156008">MPCPGLKVSHVIFVIVILITIVFYSSLNGRHFILEPRRYANHRKNDPSPLVAANRTLPAGTVADKALLVGGSVPGAPLEPGSARQKCNVFQMVVQGCGFNMLTKTLERAQQQQQVDRNQTQLLAQQIQKEKDKEKEKEKEQQQEQETAPEHLDNIQRIPNPSAVKSAAVAVQGSSSSSSSLAPAPQPTAPEAEGEKVIKTRDLYHSGHLPDGACVANLCPQNGSDVTLLILVTSAPTHREQRLAIRQSWGHYGSRRDISIGFIVGQTDDARIEDQLAAESYMYSDLIRGNFIDSYRNLTLKTISLLEWTKLHCPNASFLLKTDDDMFINVPKLLQFMEAHGNQRRTIFGRLAKKWKPIRNKKSKYYVSPEQYYPPVFPPFTTGPAYLLTADIITEMFDKSLSQTYLKLEDVYTTGIVAQLLNIHRINVKEFLNRRIAFNQCNIKKAISIHMVKNNEQLDLWKKQVDTSVSCTMVLRLVGGVWLAMLVVALRLDPVAGDDFPSLLSTNASMGKFTVVAIILDREYLGADYEKTLDETKNIVEKLIREHLKNGGLIVKYYSWTSINLKRDFSAVLSVSNCKNTWDIYQEAVRERLVMLSITDPDCPRLPANNAIMIPRSDGSGNAFDEVSQIILDMKSSRAIGWHTATLLYDQAYDTEISRCILSLLEDREGIKPLTLTEFKINAPTHSWEKRKEIRRTLLGIPTAYTGRNFIAIVNIATLTLLMEISKELKLVNPFAQWLYLIPNTEQAGGDFTGYSTIINEGDNVAFVYNSANKAHNCTVSVLCYLESYLLHFIRSLSKLIREEQVVFGQISDEEWEIIRPSKQERKAKFLQMIKVGCTATHRSLHDVVASLQSAITSKDECNKCSRWKIQSAETWGYVYRTDFIPDGNDVQERKKYTMLDIGYWSPQDGFMLTDALFPHTQYGFRGVQLVFYSYHNPPWQFVSYNESGSPIISSGVVSDILTELSRKLNFTYTLVISQPADLNGSITEGNTSSVYDLKTISSDIPQEIFSTLVSNKILLAAIGATVNEKQKKFVSFTDPISIQTYSFIISRPRELSRVLLFLSPFGSDTWLCLAAAVALMGPILCAINRLSPYYEVHNKPTDIGLGKVNNCFWYIYGALLQQGGLYLPYADSGRIIIGTWWLVVLVIVTTYCGNLVAFLTFPKIDIPVNRVMQLLRNDRGMTWSIRRGTFLEEMLMVQQQSEVIHDSTEPKYVQLYKGSQVISELTDELVEQIEAGQHVHIDWRNNLRYLMKRQFLRTDRCDFALSTDEFLDEQIALVMPKDSPYLELVNEEIKRMHQFGFIQRWVAQYLPAKDKCSGSGRVMDVQNHTVNSSDMAGSYWILLLGFASGLFVFLCEFAVYRYRQYRAAKATTIAYSN</sequence>
<organism evidence="18 19">
    <name type="scientific">Anopheles christyi</name>
    <dbReference type="NCBI Taxonomy" id="43041"/>
    <lineage>
        <taxon>Eukaryota</taxon>
        <taxon>Metazoa</taxon>
        <taxon>Ecdysozoa</taxon>
        <taxon>Arthropoda</taxon>
        <taxon>Hexapoda</taxon>
        <taxon>Insecta</taxon>
        <taxon>Pterygota</taxon>
        <taxon>Neoptera</taxon>
        <taxon>Endopterygota</taxon>
        <taxon>Diptera</taxon>
        <taxon>Nematocera</taxon>
        <taxon>Culicoidea</taxon>
        <taxon>Culicidae</taxon>
        <taxon>Anophelinae</taxon>
        <taxon>Anopheles</taxon>
    </lineage>
</organism>
<evidence type="ECO:0000313" key="18">
    <source>
        <dbReference type="EnsemblMetazoa" id="ACHR008326-PA"/>
    </source>
</evidence>
<dbReference type="GO" id="GO:0006493">
    <property type="term" value="P:protein O-linked glycosylation"/>
    <property type="evidence" value="ECO:0007669"/>
    <property type="project" value="TreeGrafter"/>
</dbReference>
<evidence type="ECO:0000256" key="14">
    <source>
        <dbReference type="PIRSR" id="PIRSR601508-3"/>
    </source>
</evidence>
<evidence type="ECO:0000256" key="4">
    <source>
        <dbReference type="ARBA" id="ARBA00022676"/>
    </source>
</evidence>
<dbReference type="Pfam" id="PF00060">
    <property type="entry name" value="Lig_chan"/>
    <property type="match status" value="1"/>
</dbReference>
<dbReference type="Pfam" id="PF01762">
    <property type="entry name" value="Galactosyl_T"/>
    <property type="match status" value="1"/>
</dbReference>
<evidence type="ECO:0000256" key="12">
    <source>
        <dbReference type="PIRSR" id="PIRSR601508-1"/>
    </source>
</evidence>
<dbReference type="VEuPathDB" id="VectorBase:ACHR008326"/>
<dbReference type="InterPro" id="IPR002659">
    <property type="entry name" value="Glyco_trans_31"/>
</dbReference>
<evidence type="ECO:0000256" key="2">
    <source>
        <dbReference type="ARBA" id="ARBA00008661"/>
    </source>
</evidence>
<feature type="transmembrane region" description="Helical" evidence="16">
    <location>
        <begin position="1071"/>
        <end position="1092"/>
    </location>
</feature>
<keyword evidence="7" id="KW-0735">Signal-anchor</keyword>
<dbReference type="Proteomes" id="UP000075881">
    <property type="component" value="Unassembled WGS sequence"/>
</dbReference>
<dbReference type="Gene3D" id="1.10.287.70">
    <property type="match status" value="1"/>
</dbReference>
<dbReference type="GO" id="GO:0016758">
    <property type="term" value="F:hexosyltransferase activity"/>
    <property type="evidence" value="ECO:0007669"/>
    <property type="project" value="InterPro"/>
</dbReference>
<keyword evidence="11" id="KW-0325">Glycoprotein</keyword>
<accession>A0A182KC39</accession>